<keyword evidence="3" id="KW-1003">Cell membrane</keyword>
<dbReference type="InterPro" id="IPR017981">
    <property type="entry name" value="GPCR_2-like_7TM"/>
</dbReference>
<dbReference type="Pfam" id="PF00002">
    <property type="entry name" value="7tm_2"/>
    <property type="match status" value="1"/>
</dbReference>
<feature type="signal peptide" evidence="13">
    <location>
        <begin position="1"/>
        <end position="30"/>
    </location>
</feature>
<dbReference type="EMBL" id="CAIIXF020000007">
    <property type="protein sequence ID" value="CAH1789618.1"/>
    <property type="molecule type" value="Genomic_DNA"/>
</dbReference>
<dbReference type="Pfam" id="PF02793">
    <property type="entry name" value="HRM"/>
    <property type="match status" value="1"/>
</dbReference>
<dbReference type="GO" id="GO:0008528">
    <property type="term" value="F:G protein-coupled peptide receptor activity"/>
    <property type="evidence" value="ECO:0007669"/>
    <property type="project" value="TreeGrafter"/>
</dbReference>
<dbReference type="PROSITE" id="PS50227">
    <property type="entry name" value="G_PROTEIN_RECEP_F2_3"/>
    <property type="match status" value="1"/>
</dbReference>
<evidence type="ECO:0000313" key="14">
    <source>
        <dbReference type="EMBL" id="CAH1789618.1"/>
    </source>
</evidence>
<organism evidence="14 15">
    <name type="scientific">Owenia fusiformis</name>
    <name type="common">Polychaete worm</name>
    <dbReference type="NCBI Taxonomy" id="6347"/>
    <lineage>
        <taxon>Eukaryota</taxon>
        <taxon>Metazoa</taxon>
        <taxon>Spiralia</taxon>
        <taxon>Lophotrochozoa</taxon>
        <taxon>Annelida</taxon>
        <taxon>Polychaeta</taxon>
        <taxon>Sedentaria</taxon>
        <taxon>Canalipalpata</taxon>
        <taxon>Sabellida</taxon>
        <taxon>Oweniida</taxon>
        <taxon>Oweniidae</taxon>
        <taxon>Owenia</taxon>
    </lineage>
</organism>
<feature type="transmembrane region" description="Helical" evidence="12">
    <location>
        <begin position="416"/>
        <end position="435"/>
    </location>
</feature>
<evidence type="ECO:0000256" key="8">
    <source>
        <dbReference type="ARBA" id="ARBA00023170"/>
    </source>
</evidence>
<evidence type="ECO:0000256" key="5">
    <source>
        <dbReference type="ARBA" id="ARBA00022989"/>
    </source>
</evidence>
<dbReference type="InterPro" id="IPR050332">
    <property type="entry name" value="GPCR_2"/>
</dbReference>
<dbReference type="SMART" id="SM00008">
    <property type="entry name" value="HormR"/>
    <property type="match status" value="1"/>
</dbReference>
<feature type="chain" id="PRO_5043691944" evidence="13">
    <location>
        <begin position="31"/>
        <end position="558"/>
    </location>
</feature>
<dbReference type="PROSITE" id="PS50261">
    <property type="entry name" value="G_PROTEIN_RECEP_F2_4"/>
    <property type="match status" value="1"/>
</dbReference>
<protein>
    <submittedName>
        <fullName evidence="14">Uncharacterized protein</fullName>
    </submittedName>
</protein>
<dbReference type="InterPro" id="IPR000832">
    <property type="entry name" value="GPCR_2_secretin-like"/>
</dbReference>
<evidence type="ECO:0000256" key="2">
    <source>
        <dbReference type="ARBA" id="ARBA00005314"/>
    </source>
</evidence>
<keyword evidence="7 12" id="KW-0472">Membrane</keyword>
<reference evidence="14" key="1">
    <citation type="submission" date="2022-03" db="EMBL/GenBank/DDBJ databases">
        <authorList>
            <person name="Martin C."/>
        </authorList>
    </citation>
    <scope>NUCLEOTIDE SEQUENCE</scope>
</reference>
<evidence type="ECO:0000256" key="6">
    <source>
        <dbReference type="ARBA" id="ARBA00023040"/>
    </source>
</evidence>
<feature type="transmembrane region" description="Helical" evidence="12">
    <location>
        <begin position="378"/>
        <end position="396"/>
    </location>
</feature>
<dbReference type="InterPro" id="IPR001879">
    <property type="entry name" value="GPCR_2_extracellular_dom"/>
</dbReference>
<evidence type="ECO:0000256" key="11">
    <source>
        <dbReference type="SAM" id="MobiDB-lite"/>
    </source>
</evidence>
<dbReference type="SUPFAM" id="SSF111418">
    <property type="entry name" value="Hormone receptor domain"/>
    <property type="match status" value="1"/>
</dbReference>
<proteinExistence type="inferred from homology"/>
<dbReference type="GO" id="GO:0017046">
    <property type="term" value="F:peptide hormone binding"/>
    <property type="evidence" value="ECO:0007669"/>
    <property type="project" value="TreeGrafter"/>
</dbReference>
<feature type="compositionally biased region" description="Polar residues" evidence="11">
    <location>
        <begin position="496"/>
        <end position="507"/>
    </location>
</feature>
<evidence type="ECO:0000256" key="4">
    <source>
        <dbReference type="ARBA" id="ARBA00022692"/>
    </source>
</evidence>
<feature type="transmembrane region" description="Helical" evidence="12">
    <location>
        <begin position="293"/>
        <end position="312"/>
    </location>
</feature>
<dbReference type="SUPFAM" id="SSF81321">
    <property type="entry name" value="Family A G protein-coupled receptor-like"/>
    <property type="match status" value="1"/>
</dbReference>
<accession>A0A8J1TRB9</accession>
<feature type="transmembrane region" description="Helical" evidence="12">
    <location>
        <begin position="266"/>
        <end position="286"/>
    </location>
</feature>
<evidence type="ECO:0000256" key="3">
    <source>
        <dbReference type="ARBA" id="ARBA00022475"/>
    </source>
</evidence>
<dbReference type="InterPro" id="IPR036445">
    <property type="entry name" value="GPCR_2_extracell_dom_sf"/>
</dbReference>
<dbReference type="AlphaFoldDB" id="A0A8J1TRB9"/>
<dbReference type="GO" id="GO:0007166">
    <property type="term" value="P:cell surface receptor signaling pathway"/>
    <property type="evidence" value="ECO:0007669"/>
    <property type="project" value="InterPro"/>
</dbReference>
<feature type="region of interest" description="Disordered" evidence="11">
    <location>
        <begin position="458"/>
        <end position="558"/>
    </location>
</feature>
<comment type="subcellular location">
    <subcellularLocation>
        <location evidence="1">Cell membrane</location>
        <topology evidence="1">Multi-pass membrane protein</topology>
    </subcellularLocation>
</comment>
<keyword evidence="13" id="KW-0732">Signal</keyword>
<evidence type="ECO:0000256" key="7">
    <source>
        <dbReference type="ARBA" id="ARBA00023136"/>
    </source>
</evidence>
<dbReference type="PANTHER" id="PTHR45620:SF1">
    <property type="entry name" value="G-PROTEIN COUPLED RECEPTORS FAMILY 2 PROFILE 2 DOMAIN-CONTAINING PROTEIN"/>
    <property type="match status" value="1"/>
</dbReference>
<feature type="transmembrane region" description="Helical" evidence="12">
    <location>
        <begin position="172"/>
        <end position="190"/>
    </location>
</feature>
<keyword evidence="9" id="KW-0325">Glycoprotein</keyword>
<comment type="caution">
    <text evidence="14">The sequence shown here is derived from an EMBL/GenBank/DDBJ whole genome shotgun (WGS) entry which is preliminary data.</text>
</comment>
<keyword evidence="10" id="KW-0807">Transducer</keyword>
<dbReference type="Gene3D" id="1.20.1070.10">
    <property type="entry name" value="Rhodopsin 7-helix transmembrane proteins"/>
    <property type="match status" value="1"/>
</dbReference>
<keyword evidence="8" id="KW-0675">Receptor</keyword>
<keyword evidence="4 12" id="KW-0812">Transmembrane</keyword>
<dbReference type="PRINTS" id="PR00249">
    <property type="entry name" value="GPCRSECRETIN"/>
</dbReference>
<evidence type="ECO:0000256" key="9">
    <source>
        <dbReference type="ARBA" id="ARBA00023180"/>
    </source>
</evidence>
<dbReference type="OrthoDB" id="6022368at2759"/>
<evidence type="ECO:0000256" key="1">
    <source>
        <dbReference type="ARBA" id="ARBA00004651"/>
    </source>
</evidence>
<dbReference type="PANTHER" id="PTHR45620">
    <property type="entry name" value="PDF RECEPTOR-LIKE PROTEIN-RELATED"/>
    <property type="match status" value="1"/>
</dbReference>
<dbReference type="InterPro" id="IPR017983">
    <property type="entry name" value="GPCR_2_secretin-like_CS"/>
</dbReference>
<feature type="compositionally biased region" description="Polar residues" evidence="11">
    <location>
        <begin position="527"/>
        <end position="543"/>
    </location>
</feature>
<evidence type="ECO:0000313" key="15">
    <source>
        <dbReference type="Proteomes" id="UP000749559"/>
    </source>
</evidence>
<dbReference type="PROSITE" id="PS00649">
    <property type="entry name" value="G_PROTEIN_RECEP_F2_1"/>
    <property type="match status" value="1"/>
</dbReference>
<feature type="transmembrane region" description="Helical" evidence="12">
    <location>
        <begin position="332"/>
        <end position="357"/>
    </location>
</feature>
<keyword evidence="6" id="KW-0297">G-protein coupled receptor</keyword>
<name>A0A8J1TRB9_OWEFU</name>
<gene>
    <name evidence="14" type="ORF">OFUS_LOCUS14948</name>
</gene>
<comment type="similarity">
    <text evidence="2">Belongs to the G-protein coupled receptor 2 family.</text>
</comment>
<keyword evidence="5 12" id="KW-1133">Transmembrane helix</keyword>
<sequence length="558" mass="63850">MWINGTIYEIMKKLPLLVFLVLTMISGTTAAGNGTSAKKPKYIMITIEKQMELIHNASQQCITKILKDPDPKDGVYCGIAWDDIMCWPYTKAGVMAKQRCPKYINGFADTDAYATRQCTENGTWFIHSEHNKTWTNFSECYVGHRIPTESTFRVSKIIIDHIDRLQLMYNTGYGLSLVSLVIAIIIMLYFKKLHCQRNTVHINLFLSFSLRAAVSIFKDNAMENGAFFPNDFHINPYGRRVFNPNISHWECKLLFSILHYSLAANYMWIFVEALYLHMLIFVSVFSDRHGIKWYVVIGWLSPLLFVVPWIIVRATLDNTFCWNTHPQPNYFWITKTPILITILVNFLLFLNIVRVLFTKMNTPSSTPEARRYRKLGKSTLVLVPLFGVHYIIFVAVPDEIGKHSDDNNFEIGRLYFEMFFNSFQGFIVAILYCFCNGEVQAEIRKTWQRYRLMRGGGSLHCSTSRGAPSRYDTQTSVMTRNNRNSTYSIGSEKLENGQNGSTKNESPSNKKKGPFSFLKNGSPPKGKSTNGASTLISKIPTDTTKCETESLMKTESVL</sequence>
<evidence type="ECO:0000256" key="13">
    <source>
        <dbReference type="SAM" id="SignalP"/>
    </source>
</evidence>
<keyword evidence="15" id="KW-1185">Reference proteome</keyword>
<evidence type="ECO:0000256" key="12">
    <source>
        <dbReference type="SAM" id="Phobius"/>
    </source>
</evidence>
<dbReference type="Gene3D" id="4.10.1240.10">
    <property type="entry name" value="GPCR, family 2, extracellular hormone receptor domain"/>
    <property type="match status" value="1"/>
</dbReference>
<evidence type="ECO:0000256" key="10">
    <source>
        <dbReference type="ARBA" id="ARBA00023224"/>
    </source>
</evidence>
<dbReference type="PROSITE" id="PS00650">
    <property type="entry name" value="G_PROTEIN_RECEP_F2_2"/>
    <property type="match status" value="1"/>
</dbReference>
<dbReference type="GO" id="GO:0007188">
    <property type="term" value="P:adenylate cyclase-modulating G protein-coupled receptor signaling pathway"/>
    <property type="evidence" value="ECO:0007669"/>
    <property type="project" value="TreeGrafter"/>
</dbReference>
<dbReference type="GO" id="GO:0005886">
    <property type="term" value="C:plasma membrane"/>
    <property type="evidence" value="ECO:0007669"/>
    <property type="project" value="UniProtKB-SubCell"/>
</dbReference>
<feature type="compositionally biased region" description="Polar residues" evidence="11">
    <location>
        <begin position="460"/>
        <end position="489"/>
    </location>
</feature>
<dbReference type="Proteomes" id="UP000749559">
    <property type="component" value="Unassembled WGS sequence"/>
</dbReference>